<dbReference type="Pfam" id="PF04107">
    <property type="entry name" value="GCS2"/>
    <property type="match status" value="1"/>
</dbReference>
<evidence type="ECO:0000256" key="4">
    <source>
        <dbReference type="HAMAP-Rule" id="MF_01609"/>
    </source>
</evidence>
<dbReference type="SUPFAM" id="SSF55931">
    <property type="entry name" value="Glutamine synthetase/guanido kinase"/>
    <property type="match status" value="1"/>
</dbReference>
<dbReference type="InterPro" id="IPR006336">
    <property type="entry name" value="GCS2"/>
</dbReference>
<reference evidence="5 6" key="1">
    <citation type="submission" date="2019-07" db="EMBL/GenBank/DDBJ databases">
        <title>Whole genome shotgun sequence of Oceanithermus desulfurans NBRC 100063.</title>
        <authorList>
            <person name="Hosoyama A."/>
            <person name="Uohara A."/>
            <person name="Ohji S."/>
            <person name="Ichikawa N."/>
        </authorList>
    </citation>
    <scope>NUCLEOTIDE SEQUENCE [LARGE SCALE GENOMIC DNA]</scope>
    <source>
        <strain evidence="5 6">NBRC 100063</strain>
    </source>
</reference>
<comment type="similarity">
    <text evidence="4">Belongs to the glutamate--cysteine ligase type 2 family. YbdK subfamily.</text>
</comment>
<dbReference type="EC" id="6.3.2.2" evidence="4"/>
<dbReference type="GO" id="GO:0042398">
    <property type="term" value="P:modified amino acid biosynthetic process"/>
    <property type="evidence" value="ECO:0007669"/>
    <property type="project" value="InterPro"/>
</dbReference>
<evidence type="ECO:0000256" key="3">
    <source>
        <dbReference type="ARBA" id="ARBA00022840"/>
    </source>
</evidence>
<sequence length="412" mass="46288">MRGGGYLYAGRGAAVSGDFPGCTCLPEGDGVKCSNRFGGMVMHEGAPPLTVGIEEEYQLIDPETRDLAPVAAEVLGEAPLALKQLLNPELHQAMVEIGTPPAANIREAYSMLVEMRREVAQLAAAKGARIVAAGTHPFALWEDVPITQKDRYMELLGEFQDAVRALLIFGTHVHVGTGEDDEFRVDAINTLRYMLPHLLALSVSSPLWRGRVTGLKSYRSLIWRGLPRTGIPSTFSSYSDYQHFVEILIETGSIQDASRIWWAMRAHHRYPTIEFRATDLATNPRDAIAIAALAQALIYKHWLMRRDNVTFRQYPTPLIEENVWRAARYGLDGKLIDFGERREKWARDLLVELVEFVDDVLDDLDSRWAVEHVYTVLDRGTAADRQLAIYEETGDLRAVVDWLIEETLRDIA</sequence>
<organism evidence="5 6">
    <name type="scientific">Oceanithermus desulfurans NBRC 100063</name>
    <dbReference type="NCBI Taxonomy" id="1227550"/>
    <lineage>
        <taxon>Bacteria</taxon>
        <taxon>Thermotogati</taxon>
        <taxon>Deinococcota</taxon>
        <taxon>Deinococci</taxon>
        <taxon>Thermales</taxon>
        <taxon>Thermaceae</taxon>
        <taxon>Oceanithermus</taxon>
    </lineage>
</organism>
<name>A0A511RLX7_9DEIN</name>
<dbReference type="InterPro" id="IPR014746">
    <property type="entry name" value="Gln_synth/guanido_kin_cat_dom"/>
</dbReference>
<dbReference type="GO" id="GO:0005524">
    <property type="term" value="F:ATP binding"/>
    <property type="evidence" value="ECO:0007669"/>
    <property type="project" value="UniProtKB-KW"/>
</dbReference>
<dbReference type="NCBIfam" id="TIGR02050">
    <property type="entry name" value="gshA_cyan_rel"/>
    <property type="match status" value="1"/>
</dbReference>
<keyword evidence="2 4" id="KW-0547">Nucleotide-binding</keyword>
<dbReference type="InterPro" id="IPR050141">
    <property type="entry name" value="GCL_type2/YbdK_subfam"/>
</dbReference>
<evidence type="ECO:0000313" key="6">
    <source>
        <dbReference type="Proteomes" id="UP000321827"/>
    </source>
</evidence>
<proteinExistence type="inferred from homology"/>
<accession>A0A511RLX7</accession>
<dbReference type="InterPro" id="IPR011793">
    <property type="entry name" value="YbdK"/>
</dbReference>
<evidence type="ECO:0000256" key="1">
    <source>
        <dbReference type="ARBA" id="ARBA00022598"/>
    </source>
</evidence>
<comment type="function">
    <text evidence="4">ATP-dependent carboxylate-amine ligase which exhibits weak glutamate--cysteine ligase activity.</text>
</comment>
<gene>
    <name evidence="5" type="ORF">ODE01S_13860</name>
</gene>
<comment type="caution">
    <text evidence="5">The sequence shown here is derived from an EMBL/GenBank/DDBJ whole genome shotgun (WGS) entry which is preliminary data.</text>
</comment>
<dbReference type="PANTHER" id="PTHR36510">
    <property type="entry name" value="GLUTAMATE--CYSTEINE LIGASE 2-RELATED"/>
    <property type="match status" value="1"/>
</dbReference>
<protein>
    <recommendedName>
        <fullName evidence="4">Putative glutamate--cysteine ligase 2</fullName>
        <ecNumber evidence="4">6.3.2.2</ecNumber>
    </recommendedName>
    <alternativeName>
        <fullName evidence="4">Gamma-glutamylcysteine synthetase 2</fullName>
        <shortName evidence="4">GCS 2</shortName>
        <shortName evidence="4">Gamma-GCS 2</shortName>
    </alternativeName>
</protein>
<dbReference type="AlphaFoldDB" id="A0A511RLX7"/>
<dbReference type="NCBIfam" id="NF010039">
    <property type="entry name" value="PRK13515.1"/>
    <property type="match status" value="1"/>
</dbReference>
<keyword evidence="3 4" id="KW-0067">ATP-binding</keyword>
<dbReference type="EMBL" id="BJXN01000008">
    <property type="protein sequence ID" value="GEM89952.1"/>
    <property type="molecule type" value="Genomic_DNA"/>
</dbReference>
<comment type="catalytic activity">
    <reaction evidence="4">
        <text>L-cysteine + L-glutamate + ATP = gamma-L-glutamyl-L-cysteine + ADP + phosphate + H(+)</text>
        <dbReference type="Rhea" id="RHEA:13285"/>
        <dbReference type="ChEBI" id="CHEBI:15378"/>
        <dbReference type="ChEBI" id="CHEBI:29985"/>
        <dbReference type="ChEBI" id="CHEBI:30616"/>
        <dbReference type="ChEBI" id="CHEBI:35235"/>
        <dbReference type="ChEBI" id="CHEBI:43474"/>
        <dbReference type="ChEBI" id="CHEBI:58173"/>
        <dbReference type="ChEBI" id="CHEBI:456216"/>
        <dbReference type="EC" id="6.3.2.2"/>
    </reaction>
</comment>
<dbReference type="PANTHER" id="PTHR36510:SF1">
    <property type="entry name" value="GLUTAMATE--CYSTEINE LIGASE 2-RELATED"/>
    <property type="match status" value="1"/>
</dbReference>
<evidence type="ECO:0000313" key="5">
    <source>
        <dbReference type="EMBL" id="GEM89952.1"/>
    </source>
</evidence>
<evidence type="ECO:0000256" key="2">
    <source>
        <dbReference type="ARBA" id="ARBA00022741"/>
    </source>
</evidence>
<dbReference type="Proteomes" id="UP000321827">
    <property type="component" value="Unassembled WGS sequence"/>
</dbReference>
<dbReference type="HAMAP" id="MF_01609">
    <property type="entry name" value="Glu_cys_ligase_2"/>
    <property type="match status" value="1"/>
</dbReference>
<keyword evidence="1 4" id="KW-0436">Ligase</keyword>
<dbReference type="Gene3D" id="3.30.590.20">
    <property type="match status" value="1"/>
</dbReference>
<dbReference type="GO" id="GO:0004357">
    <property type="term" value="F:glutamate-cysteine ligase activity"/>
    <property type="evidence" value="ECO:0007669"/>
    <property type="project" value="UniProtKB-EC"/>
</dbReference>